<dbReference type="GO" id="GO:0046872">
    <property type="term" value="F:metal ion binding"/>
    <property type="evidence" value="ECO:0007669"/>
    <property type="project" value="UniProtKB-KW"/>
</dbReference>
<dbReference type="Pfam" id="PF03167">
    <property type="entry name" value="UDG"/>
    <property type="match status" value="1"/>
</dbReference>
<dbReference type="SMART" id="SM00986">
    <property type="entry name" value="UDG"/>
    <property type="match status" value="1"/>
</dbReference>
<dbReference type="GO" id="GO:0004844">
    <property type="term" value="F:uracil DNA N-glycosylase activity"/>
    <property type="evidence" value="ECO:0007669"/>
    <property type="project" value="InterPro"/>
</dbReference>
<evidence type="ECO:0000256" key="1">
    <source>
        <dbReference type="ARBA" id="ARBA00022485"/>
    </source>
</evidence>
<dbReference type="SMART" id="SM00987">
    <property type="entry name" value="UreE_C"/>
    <property type="match status" value="1"/>
</dbReference>
<gene>
    <name evidence="11" type="ORF">SUTH_01568</name>
</gene>
<organism evidence="11 12">
    <name type="scientific">Sulfuritalea hydrogenivorans sk43H</name>
    <dbReference type="NCBI Taxonomy" id="1223802"/>
    <lineage>
        <taxon>Bacteria</taxon>
        <taxon>Pseudomonadati</taxon>
        <taxon>Pseudomonadota</taxon>
        <taxon>Betaproteobacteria</taxon>
        <taxon>Nitrosomonadales</taxon>
        <taxon>Sterolibacteriaceae</taxon>
        <taxon>Sulfuritalea</taxon>
    </lineage>
</organism>
<dbReference type="AlphaFoldDB" id="W0SDT0"/>
<evidence type="ECO:0000256" key="2">
    <source>
        <dbReference type="ARBA" id="ARBA00022723"/>
    </source>
</evidence>
<feature type="domain" description="Uracil-DNA glycosylase-like" evidence="10">
    <location>
        <begin position="33"/>
        <end position="200"/>
    </location>
</feature>
<dbReference type="OrthoDB" id="5290748at2"/>
<evidence type="ECO:0000256" key="6">
    <source>
        <dbReference type="ARBA" id="ARBA00023014"/>
    </source>
</evidence>
<proteinExistence type="inferred from homology"/>
<dbReference type="InterPro" id="IPR036895">
    <property type="entry name" value="Uracil-DNA_glycosylase-like_sf"/>
</dbReference>
<dbReference type="InterPro" id="IPR051536">
    <property type="entry name" value="UDG_Type-4/5"/>
</dbReference>
<keyword evidence="7" id="KW-0234">DNA repair</keyword>
<dbReference type="GO" id="GO:0051539">
    <property type="term" value="F:4 iron, 4 sulfur cluster binding"/>
    <property type="evidence" value="ECO:0007669"/>
    <property type="project" value="UniProtKB-KW"/>
</dbReference>
<dbReference type="GO" id="GO:0006284">
    <property type="term" value="P:base-excision repair"/>
    <property type="evidence" value="ECO:0007669"/>
    <property type="project" value="InterPro"/>
</dbReference>
<reference evidence="11 12" key="1">
    <citation type="journal article" date="2014" name="Syst. Appl. Microbiol.">
        <title>Complete genomes of freshwater sulfur oxidizers Sulfuricella denitrificans skB26 and Sulfuritalea hydrogenivorans sk43H: genetic insights into the sulfur oxidation pathway of betaproteobacteria.</title>
        <authorList>
            <person name="Watanabe T."/>
            <person name="Kojima H."/>
            <person name="Fukui M."/>
        </authorList>
    </citation>
    <scope>NUCLEOTIDE SEQUENCE [LARGE SCALE GENOMIC DNA]</scope>
    <source>
        <strain evidence="11">DSM22779</strain>
    </source>
</reference>
<dbReference type="GO" id="GO:0033958">
    <property type="term" value="F:DNA-deoxyinosine glycosylase activity"/>
    <property type="evidence" value="ECO:0007669"/>
    <property type="project" value="InterPro"/>
</dbReference>
<dbReference type="KEGG" id="shd:SUTH_01568"/>
<keyword evidence="5" id="KW-0408">Iron</keyword>
<dbReference type="PANTHER" id="PTHR33693:SF3">
    <property type="entry name" value="TYPE-5 URACIL-DNA GLYCOSYLASE"/>
    <property type="match status" value="1"/>
</dbReference>
<keyword evidence="1" id="KW-0004">4Fe-4S</keyword>
<dbReference type="InterPro" id="IPR005122">
    <property type="entry name" value="Uracil-DNA_glycosylase-like"/>
</dbReference>
<evidence type="ECO:0000256" key="7">
    <source>
        <dbReference type="ARBA" id="ARBA00023204"/>
    </source>
</evidence>
<accession>W0SDT0</accession>
<protein>
    <recommendedName>
        <fullName evidence="9">Type-5 uracil-DNA glycosylase</fullName>
    </recommendedName>
</protein>
<sequence length="209" mass="23013">MDKLLACTDCPRLAGFLAEVRSRQPNYHARPVLPFGDPRARLLIVGLAPGMHGANRTGRPFTGDYAGILLYETLHAFGFGSKAISVAADDDLRLIDCRITNAVKCLPPENKPEPAEIRTCNHYLAAELQASPDVRVILALGLVAHKAVLMALGLKQSALVFGHGARHELPDGRILIDSYHCSRYNTQTRRLTSADFQDVFRKIRDELDA</sequence>
<dbReference type="Gene3D" id="3.40.470.10">
    <property type="entry name" value="Uracil-DNA glycosylase-like domain"/>
    <property type="match status" value="1"/>
</dbReference>
<name>W0SDT0_9PROT</name>
<evidence type="ECO:0000256" key="9">
    <source>
        <dbReference type="ARBA" id="ARBA00023887"/>
    </source>
</evidence>
<keyword evidence="4" id="KW-0378">Hydrolase</keyword>
<evidence type="ECO:0000313" key="12">
    <source>
        <dbReference type="Proteomes" id="UP000031637"/>
    </source>
</evidence>
<keyword evidence="3" id="KW-0227">DNA damage</keyword>
<keyword evidence="12" id="KW-1185">Reference proteome</keyword>
<keyword evidence="6" id="KW-0411">Iron-sulfur</keyword>
<evidence type="ECO:0000256" key="5">
    <source>
        <dbReference type="ARBA" id="ARBA00023004"/>
    </source>
</evidence>
<dbReference type="RefSeq" id="WP_041098351.1">
    <property type="nucleotide sequence ID" value="NZ_AP012547.1"/>
</dbReference>
<comment type="similarity">
    <text evidence="8">Belongs to the uracil-DNA glycosylase (UDG) superfamily. Type 5 (UDGb) family.</text>
</comment>
<dbReference type="PANTHER" id="PTHR33693">
    <property type="entry name" value="TYPE-5 URACIL-DNA GLYCOSYLASE"/>
    <property type="match status" value="1"/>
</dbReference>
<dbReference type="EMBL" id="AP012547">
    <property type="protein sequence ID" value="BAO29364.1"/>
    <property type="molecule type" value="Genomic_DNA"/>
</dbReference>
<evidence type="ECO:0000256" key="4">
    <source>
        <dbReference type="ARBA" id="ARBA00022801"/>
    </source>
</evidence>
<dbReference type="STRING" id="1223802.SUTH_01568"/>
<evidence type="ECO:0000256" key="8">
    <source>
        <dbReference type="ARBA" id="ARBA00023779"/>
    </source>
</evidence>
<dbReference type="InterPro" id="IPR044147">
    <property type="entry name" value="UdgB-like"/>
</dbReference>
<dbReference type="SUPFAM" id="SSF52141">
    <property type="entry name" value="Uracil-DNA glycosylase-like"/>
    <property type="match status" value="1"/>
</dbReference>
<keyword evidence="2" id="KW-0479">Metal-binding</keyword>
<evidence type="ECO:0000259" key="10">
    <source>
        <dbReference type="SMART" id="SM00986"/>
    </source>
</evidence>
<evidence type="ECO:0000313" key="11">
    <source>
        <dbReference type="EMBL" id="BAO29364.1"/>
    </source>
</evidence>
<dbReference type="CDD" id="cd10031">
    <property type="entry name" value="UDG-F5_TTUDGB_like"/>
    <property type="match status" value="1"/>
</dbReference>
<dbReference type="HOGENOM" id="CLU_083279_0_0_4"/>
<dbReference type="Proteomes" id="UP000031637">
    <property type="component" value="Chromosome"/>
</dbReference>
<evidence type="ECO:0000256" key="3">
    <source>
        <dbReference type="ARBA" id="ARBA00022763"/>
    </source>
</evidence>